<dbReference type="Proteomes" id="UP001168877">
    <property type="component" value="Unassembled WGS sequence"/>
</dbReference>
<evidence type="ECO:0000256" key="1">
    <source>
        <dbReference type="SAM" id="MobiDB-lite"/>
    </source>
</evidence>
<dbReference type="AlphaFoldDB" id="A0AA39SUJ2"/>
<reference evidence="2" key="2">
    <citation type="submission" date="2023-06" db="EMBL/GenBank/DDBJ databases">
        <authorList>
            <person name="Swenson N.G."/>
            <person name="Wegrzyn J.L."/>
            <person name="Mcevoy S.L."/>
        </authorList>
    </citation>
    <scope>NUCLEOTIDE SEQUENCE</scope>
    <source>
        <strain evidence="2">NS2018</strain>
        <tissue evidence="2">Leaf</tissue>
    </source>
</reference>
<accession>A0AA39SUJ2</accession>
<comment type="caution">
    <text evidence="2">The sequence shown here is derived from an EMBL/GenBank/DDBJ whole genome shotgun (WGS) entry which is preliminary data.</text>
</comment>
<gene>
    <name evidence="2" type="ORF">LWI29_028259</name>
</gene>
<organism evidence="2 3">
    <name type="scientific">Acer saccharum</name>
    <name type="common">Sugar maple</name>
    <dbReference type="NCBI Taxonomy" id="4024"/>
    <lineage>
        <taxon>Eukaryota</taxon>
        <taxon>Viridiplantae</taxon>
        <taxon>Streptophyta</taxon>
        <taxon>Embryophyta</taxon>
        <taxon>Tracheophyta</taxon>
        <taxon>Spermatophyta</taxon>
        <taxon>Magnoliopsida</taxon>
        <taxon>eudicotyledons</taxon>
        <taxon>Gunneridae</taxon>
        <taxon>Pentapetalae</taxon>
        <taxon>rosids</taxon>
        <taxon>malvids</taxon>
        <taxon>Sapindales</taxon>
        <taxon>Sapindaceae</taxon>
        <taxon>Hippocastanoideae</taxon>
        <taxon>Acereae</taxon>
        <taxon>Acer</taxon>
    </lineage>
</organism>
<name>A0AA39SUJ2_ACESA</name>
<sequence>MEVEKLLVEEIELHLQWGDRGESERDRVDSERELGIELARVFETRGAGEEVGESYNVPRDAEPVKEPLGAMAPEVSVPPKSAPVPSPAGGDAELRHPDLDSEDPATDLNTRGR</sequence>
<evidence type="ECO:0000313" key="2">
    <source>
        <dbReference type="EMBL" id="KAK0597743.1"/>
    </source>
</evidence>
<protein>
    <submittedName>
        <fullName evidence="2">Uncharacterized protein</fullName>
    </submittedName>
</protein>
<proteinExistence type="predicted"/>
<reference evidence="2" key="1">
    <citation type="journal article" date="2022" name="Plant J.">
        <title>Strategies of tolerance reflected in two North American maple genomes.</title>
        <authorList>
            <person name="McEvoy S.L."/>
            <person name="Sezen U.U."/>
            <person name="Trouern-Trend A."/>
            <person name="McMahon S.M."/>
            <person name="Schaberg P.G."/>
            <person name="Yang J."/>
            <person name="Wegrzyn J.L."/>
            <person name="Swenson N.G."/>
        </authorList>
    </citation>
    <scope>NUCLEOTIDE SEQUENCE</scope>
    <source>
        <strain evidence="2">NS2018</strain>
    </source>
</reference>
<dbReference type="EMBL" id="JAUESC010000004">
    <property type="protein sequence ID" value="KAK0597743.1"/>
    <property type="molecule type" value="Genomic_DNA"/>
</dbReference>
<evidence type="ECO:0000313" key="3">
    <source>
        <dbReference type="Proteomes" id="UP001168877"/>
    </source>
</evidence>
<feature type="region of interest" description="Disordered" evidence="1">
    <location>
        <begin position="49"/>
        <end position="113"/>
    </location>
</feature>
<keyword evidence="3" id="KW-1185">Reference proteome</keyword>